<dbReference type="PANTHER" id="PTHR23294:SF17">
    <property type="entry name" value="DUF895 DOMAIN MEMBRANE PROTEIN"/>
    <property type="match status" value="1"/>
</dbReference>
<evidence type="ECO:0000256" key="1">
    <source>
        <dbReference type="ARBA" id="ARBA00004141"/>
    </source>
</evidence>
<feature type="transmembrane region" description="Helical" evidence="5">
    <location>
        <begin position="74"/>
        <end position="93"/>
    </location>
</feature>
<dbReference type="InParanoid" id="A0A067NBY9"/>
<dbReference type="HOGENOM" id="CLU_030884_0_0_1"/>
<dbReference type="GO" id="GO:0016020">
    <property type="term" value="C:membrane"/>
    <property type="evidence" value="ECO:0007669"/>
    <property type="project" value="UniProtKB-SubCell"/>
</dbReference>
<evidence type="ECO:0000313" key="7">
    <source>
        <dbReference type="Proteomes" id="UP000027195"/>
    </source>
</evidence>
<dbReference type="OrthoDB" id="196103at2759"/>
<accession>A0A067NBY9</accession>
<feature type="transmembrane region" description="Helical" evidence="5">
    <location>
        <begin position="483"/>
        <end position="509"/>
    </location>
</feature>
<dbReference type="EMBL" id="KL198016">
    <property type="protein sequence ID" value="KDQ21652.1"/>
    <property type="molecule type" value="Genomic_DNA"/>
</dbReference>
<dbReference type="Pfam" id="PF05978">
    <property type="entry name" value="UNC-93"/>
    <property type="match status" value="1"/>
</dbReference>
<evidence type="ECO:0000256" key="3">
    <source>
        <dbReference type="ARBA" id="ARBA00022989"/>
    </source>
</evidence>
<gene>
    <name evidence="6" type="ORF">BOTBODRAFT_618935</name>
</gene>
<feature type="transmembrane region" description="Helical" evidence="5">
    <location>
        <begin position="146"/>
        <end position="165"/>
    </location>
</feature>
<dbReference type="STRING" id="930990.A0A067NBY9"/>
<feature type="transmembrane region" description="Helical" evidence="5">
    <location>
        <begin position="50"/>
        <end position="67"/>
    </location>
</feature>
<evidence type="ECO:0008006" key="8">
    <source>
        <dbReference type="Google" id="ProtNLM"/>
    </source>
</evidence>
<evidence type="ECO:0000313" key="6">
    <source>
        <dbReference type="EMBL" id="KDQ21652.1"/>
    </source>
</evidence>
<protein>
    <recommendedName>
        <fullName evidence="8">Major facilitator superfamily (MFS) profile domain-containing protein</fullName>
    </recommendedName>
</protein>
<feature type="transmembrane region" description="Helical" evidence="5">
    <location>
        <begin position="233"/>
        <end position="255"/>
    </location>
</feature>
<evidence type="ECO:0000256" key="5">
    <source>
        <dbReference type="SAM" id="Phobius"/>
    </source>
</evidence>
<feature type="transmembrane region" description="Helical" evidence="5">
    <location>
        <begin position="312"/>
        <end position="332"/>
    </location>
</feature>
<comment type="subcellular location">
    <subcellularLocation>
        <location evidence="1">Membrane</location>
        <topology evidence="1">Multi-pass membrane protein</topology>
    </subcellularLocation>
</comment>
<dbReference type="SUPFAM" id="SSF103473">
    <property type="entry name" value="MFS general substrate transporter"/>
    <property type="match status" value="1"/>
</dbReference>
<dbReference type="InterPro" id="IPR051617">
    <property type="entry name" value="UNC-93-like_regulator"/>
</dbReference>
<dbReference type="Proteomes" id="UP000027195">
    <property type="component" value="Unassembled WGS sequence"/>
</dbReference>
<keyword evidence="2 5" id="KW-0812">Transmembrane</keyword>
<keyword evidence="4 5" id="KW-0472">Membrane</keyword>
<feature type="transmembrane region" description="Helical" evidence="5">
    <location>
        <begin position="407"/>
        <end position="426"/>
    </location>
</feature>
<feature type="transmembrane region" description="Helical" evidence="5">
    <location>
        <begin position="113"/>
        <end position="134"/>
    </location>
</feature>
<keyword evidence="7" id="KW-1185">Reference proteome</keyword>
<feature type="transmembrane region" description="Helical" evidence="5">
    <location>
        <begin position="267"/>
        <end position="291"/>
    </location>
</feature>
<evidence type="ECO:0000256" key="4">
    <source>
        <dbReference type="ARBA" id="ARBA00023136"/>
    </source>
</evidence>
<keyword evidence="3 5" id="KW-1133">Transmembrane helix</keyword>
<organism evidence="6 7">
    <name type="scientific">Botryobasidium botryosum (strain FD-172 SS1)</name>
    <dbReference type="NCBI Taxonomy" id="930990"/>
    <lineage>
        <taxon>Eukaryota</taxon>
        <taxon>Fungi</taxon>
        <taxon>Dikarya</taxon>
        <taxon>Basidiomycota</taxon>
        <taxon>Agaricomycotina</taxon>
        <taxon>Agaricomycetes</taxon>
        <taxon>Cantharellales</taxon>
        <taxon>Botryobasidiaceae</taxon>
        <taxon>Botryobasidium</taxon>
    </lineage>
</organism>
<dbReference type="AlphaFoldDB" id="A0A067NBY9"/>
<sequence length="532" mass="58424">MFSAVSNLGAGGTQDVALSDTSNGVLYGCFAIMGLFSGGVNNLLGPRLTLFIGSLGYALYVGSLWCYQVQGTRWFLIFAGALLGISAALFWSAQGSIMMSYPMEKDKGKAFGIFWAMFQAGSFIGSVIALGININSGSLGAVTTSTYIAFVIIIIVGIASTWLLLPPNRVVRGDGTVPKIEAASDPKTEIRALYQTLKDWRMLALTPMFFASNYFYAYQGAVNAGKFTAPTRALNAVLEGAGAIVGALLIGFFVLDNPKLKRRTRGWLGLGVVTALTIVVWSCGLAFQVTFSRENKGHILHYKEKAYHAKGTLFFFYFFSDAIYQAMVYWIMGALTNDPFTLARFTGLYKAVQSAGAAGSFGMDAVATPYLNEHLASWLLIIVSLPLAGVVIRTIKDTSYVDEQVRLHLLCAPGSVSSSLFLFFRLSMLKTSRLIKRRRRSQNYQLRRTTLARRVVRTPNRRSLLDSVLCLMPLSTYSSLSSFYSLVCFLWSFFCSVLFDMPISVLVFVKSLILTILKPKGWDINIGADLVF</sequence>
<name>A0A067NBY9_BOTB1</name>
<dbReference type="InterPro" id="IPR036259">
    <property type="entry name" value="MFS_trans_sf"/>
</dbReference>
<reference evidence="7" key="1">
    <citation type="journal article" date="2014" name="Proc. Natl. Acad. Sci. U.S.A.">
        <title>Extensive sampling of basidiomycete genomes demonstrates inadequacy of the white-rot/brown-rot paradigm for wood decay fungi.</title>
        <authorList>
            <person name="Riley R."/>
            <person name="Salamov A.A."/>
            <person name="Brown D.W."/>
            <person name="Nagy L.G."/>
            <person name="Floudas D."/>
            <person name="Held B.W."/>
            <person name="Levasseur A."/>
            <person name="Lombard V."/>
            <person name="Morin E."/>
            <person name="Otillar R."/>
            <person name="Lindquist E.A."/>
            <person name="Sun H."/>
            <person name="LaButti K.M."/>
            <person name="Schmutz J."/>
            <person name="Jabbour D."/>
            <person name="Luo H."/>
            <person name="Baker S.E."/>
            <person name="Pisabarro A.G."/>
            <person name="Walton J.D."/>
            <person name="Blanchette R.A."/>
            <person name="Henrissat B."/>
            <person name="Martin F."/>
            <person name="Cullen D."/>
            <person name="Hibbett D.S."/>
            <person name="Grigoriev I.V."/>
        </authorList>
    </citation>
    <scope>NUCLEOTIDE SEQUENCE [LARGE SCALE GENOMIC DNA]</scope>
    <source>
        <strain evidence="7">FD-172 SS1</strain>
    </source>
</reference>
<evidence type="ECO:0000256" key="2">
    <source>
        <dbReference type="ARBA" id="ARBA00022692"/>
    </source>
</evidence>
<feature type="transmembrane region" description="Helical" evidence="5">
    <location>
        <begin position="24"/>
        <end position="44"/>
    </location>
</feature>
<feature type="transmembrane region" description="Helical" evidence="5">
    <location>
        <begin position="375"/>
        <end position="395"/>
    </location>
</feature>
<dbReference type="InterPro" id="IPR010291">
    <property type="entry name" value="Ion_channel_UNC-93"/>
</dbReference>
<dbReference type="Gene3D" id="1.20.1250.20">
    <property type="entry name" value="MFS general substrate transporter like domains"/>
    <property type="match status" value="1"/>
</dbReference>
<proteinExistence type="predicted"/>
<dbReference type="PANTHER" id="PTHR23294">
    <property type="entry name" value="ET TRANSLATION PRODUCT-RELATED"/>
    <property type="match status" value="1"/>
</dbReference>